<sequence length="59" mass="6555">MTFFFGILITLLVINVVLLVFTTSSSQTSLNKTIQKASEGSITKLFPRQASENEYKKAV</sequence>
<reference evidence="1 2" key="1">
    <citation type="submission" date="2020-04" db="EMBL/GenBank/DDBJ databases">
        <authorList>
            <person name="Yoon J."/>
        </authorList>
    </citation>
    <scope>NUCLEOTIDE SEQUENCE [LARGE SCALE GENOMIC DNA]</scope>
    <source>
        <strain evidence="1 2">DJ-13</strain>
    </source>
</reference>
<gene>
    <name evidence="1" type="ORF">HCU67_13640</name>
</gene>
<organism evidence="1 2">
    <name type="scientific">Croceivirga thetidis</name>
    <dbReference type="NCBI Taxonomy" id="2721623"/>
    <lineage>
        <taxon>Bacteria</taxon>
        <taxon>Pseudomonadati</taxon>
        <taxon>Bacteroidota</taxon>
        <taxon>Flavobacteriia</taxon>
        <taxon>Flavobacteriales</taxon>
        <taxon>Flavobacteriaceae</taxon>
        <taxon>Croceivirga</taxon>
    </lineage>
</organism>
<evidence type="ECO:0000313" key="2">
    <source>
        <dbReference type="Proteomes" id="UP000718451"/>
    </source>
</evidence>
<protein>
    <submittedName>
        <fullName evidence="1">Uncharacterized protein</fullName>
    </submittedName>
</protein>
<dbReference type="EMBL" id="JAAWWL010000002">
    <property type="protein sequence ID" value="NKI32995.1"/>
    <property type="molecule type" value="Genomic_DNA"/>
</dbReference>
<accession>A0ABX1GVH7</accession>
<evidence type="ECO:0000313" key="1">
    <source>
        <dbReference type="EMBL" id="NKI32995.1"/>
    </source>
</evidence>
<dbReference type="RefSeq" id="WP_168553150.1">
    <property type="nucleotide sequence ID" value="NZ_JAAWWL010000002.1"/>
</dbReference>
<keyword evidence="2" id="KW-1185">Reference proteome</keyword>
<comment type="caution">
    <text evidence="1">The sequence shown here is derived from an EMBL/GenBank/DDBJ whole genome shotgun (WGS) entry which is preliminary data.</text>
</comment>
<name>A0ABX1GVH7_9FLAO</name>
<dbReference type="Proteomes" id="UP000718451">
    <property type="component" value="Unassembled WGS sequence"/>
</dbReference>
<proteinExistence type="predicted"/>